<dbReference type="AlphaFoldDB" id="A0A8A4ZFU4"/>
<feature type="transmembrane region" description="Helical" evidence="1">
    <location>
        <begin position="290"/>
        <end position="309"/>
    </location>
</feature>
<keyword evidence="2" id="KW-0732">Signal</keyword>
<keyword evidence="1" id="KW-0472">Membrane</keyword>
<evidence type="ECO:0000313" key="3">
    <source>
        <dbReference type="EMBL" id="QTE30271.1"/>
    </source>
</evidence>
<feature type="transmembrane region" description="Helical" evidence="1">
    <location>
        <begin position="159"/>
        <end position="185"/>
    </location>
</feature>
<evidence type="ECO:0000313" key="4">
    <source>
        <dbReference type="Proteomes" id="UP000663937"/>
    </source>
</evidence>
<feature type="chain" id="PRO_5038458749" description="Glycosyltransferase RgtA/B/C/D-like domain-containing protein" evidence="2">
    <location>
        <begin position="20"/>
        <end position="393"/>
    </location>
</feature>
<feature type="transmembrane region" description="Helical" evidence="1">
    <location>
        <begin position="87"/>
        <end position="109"/>
    </location>
</feature>
<dbReference type="Proteomes" id="UP000663937">
    <property type="component" value="Chromosome"/>
</dbReference>
<protein>
    <recommendedName>
        <fullName evidence="5">Glycosyltransferase RgtA/B/C/D-like domain-containing protein</fullName>
    </recommendedName>
</protein>
<name>A0A8A4ZFU4_9MICO</name>
<dbReference type="RefSeq" id="WP_227424597.1">
    <property type="nucleotide sequence ID" value="NZ_CP071868.1"/>
</dbReference>
<feature type="transmembrane region" description="Helical" evidence="1">
    <location>
        <begin position="316"/>
        <end position="335"/>
    </location>
</feature>
<feature type="transmembrane region" description="Helical" evidence="1">
    <location>
        <begin position="341"/>
        <end position="359"/>
    </location>
</feature>
<reference evidence="3" key="1">
    <citation type="submission" date="2021-03" db="EMBL/GenBank/DDBJ databases">
        <title>Pengzhenrongella sicca gen. nov., sp. nov., a new member of suborder Micrococcineae isolated from High-Arctic tundra soil.</title>
        <authorList>
            <person name="Peng F."/>
        </authorList>
    </citation>
    <scope>NUCLEOTIDE SEQUENCE</scope>
    <source>
        <strain evidence="3">LRZ-2</strain>
    </source>
</reference>
<dbReference type="EMBL" id="CP071868">
    <property type="protein sequence ID" value="QTE30271.1"/>
    <property type="molecule type" value="Genomic_DNA"/>
</dbReference>
<keyword evidence="1" id="KW-1133">Transmembrane helix</keyword>
<sequence length="393" mass="42431">MLGAFALVAAVLSAVVGLASRSVPRAVPYLQGPDWLDGWFQYDSGWYYGIVTGGYDYVPGQQSSIAFFPTYPLAVRGLGALLRDYQLAGSLIGVASGAAAVVLFGAWVWQRLPRASALTAIAVLMLYPFALYLYGAMYADSLFLLNAIGAFLLLERRMYWLAGLVGALATAGRPVGVAVIIGLVVRMLELRAQDRLAERAVVDGVAELGQAPRPGWREVVRATTSVRWREAGVLVSAAGLGSWALYLWIEFGNPLAFVEVESAPGWDQGVGPHTWFKISYLRGLIEAPLTTGRLLTVQAVVCLLAVLLMRRVWRRFGYGYAAYAGVVLLIPIIGTDDFMGTGRYVLVAFPVLAAAGDFLATTERRWVRPVALVVCAIALLAIATFYGRGIEVS</sequence>
<feature type="transmembrane region" description="Helical" evidence="1">
    <location>
        <begin position="231"/>
        <end position="249"/>
    </location>
</feature>
<dbReference type="KEGG" id="psic:J4E96_04490"/>
<proteinExistence type="predicted"/>
<keyword evidence="1" id="KW-0812">Transmembrane</keyword>
<keyword evidence="4" id="KW-1185">Reference proteome</keyword>
<feature type="signal peptide" evidence="2">
    <location>
        <begin position="1"/>
        <end position="19"/>
    </location>
</feature>
<feature type="transmembrane region" description="Helical" evidence="1">
    <location>
        <begin position="116"/>
        <end position="139"/>
    </location>
</feature>
<feature type="transmembrane region" description="Helical" evidence="1">
    <location>
        <begin position="366"/>
        <end position="387"/>
    </location>
</feature>
<accession>A0A8A4ZFU4</accession>
<gene>
    <name evidence="3" type="ORF">J4E96_04490</name>
</gene>
<evidence type="ECO:0008006" key="5">
    <source>
        <dbReference type="Google" id="ProtNLM"/>
    </source>
</evidence>
<evidence type="ECO:0000256" key="2">
    <source>
        <dbReference type="SAM" id="SignalP"/>
    </source>
</evidence>
<organism evidence="3 4">
    <name type="scientific">Pengzhenrongella sicca</name>
    <dbReference type="NCBI Taxonomy" id="2819238"/>
    <lineage>
        <taxon>Bacteria</taxon>
        <taxon>Bacillati</taxon>
        <taxon>Actinomycetota</taxon>
        <taxon>Actinomycetes</taxon>
        <taxon>Micrococcales</taxon>
        <taxon>Pengzhenrongella</taxon>
    </lineage>
</organism>
<evidence type="ECO:0000256" key="1">
    <source>
        <dbReference type="SAM" id="Phobius"/>
    </source>
</evidence>